<dbReference type="InterPro" id="IPR036084">
    <property type="entry name" value="Ser_inhib-like_sf"/>
</dbReference>
<dbReference type="Gene3D" id="2.10.25.10">
    <property type="entry name" value="Laminin"/>
    <property type="match status" value="1"/>
</dbReference>
<protein>
    <recommendedName>
        <fullName evidence="4">TIL domain-containing protein</fullName>
    </recommendedName>
</protein>
<dbReference type="OrthoDB" id="7765127at2759"/>
<gene>
    <name evidence="2" type="ORF">CHIRRI_LOCUS11002</name>
</gene>
<reference evidence="2" key="1">
    <citation type="submission" date="2022-01" db="EMBL/GenBank/DDBJ databases">
        <authorList>
            <person name="King R."/>
        </authorList>
    </citation>
    <scope>NUCLEOTIDE SEQUENCE</scope>
</reference>
<dbReference type="AlphaFoldDB" id="A0A9N9WVV4"/>
<dbReference type="EMBL" id="OU895879">
    <property type="protein sequence ID" value="CAG9808157.1"/>
    <property type="molecule type" value="Genomic_DNA"/>
</dbReference>
<reference evidence="2" key="2">
    <citation type="submission" date="2022-10" db="EMBL/GenBank/DDBJ databases">
        <authorList>
            <consortium name="ENA_rothamsted_submissions"/>
            <consortium name="culmorum"/>
            <person name="King R."/>
        </authorList>
    </citation>
    <scope>NUCLEOTIDE SEQUENCE</scope>
</reference>
<dbReference type="SUPFAM" id="SSF57567">
    <property type="entry name" value="Serine protease inhibitors"/>
    <property type="match status" value="1"/>
</dbReference>
<name>A0A9N9WVV4_9DIPT</name>
<evidence type="ECO:0000313" key="2">
    <source>
        <dbReference type="EMBL" id="CAG9808157.1"/>
    </source>
</evidence>
<evidence type="ECO:0000313" key="3">
    <source>
        <dbReference type="Proteomes" id="UP001153620"/>
    </source>
</evidence>
<evidence type="ECO:0000256" key="1">
    <source>
        <dbReference type="SAM" id="SignalP"/>
    </source>
</evidence>
<evidence type="ECO:0008006" key="4">
    <source>
        <dbReference type="Google" id="ProtNLM"/>
    </source>
</evidence>
<feature type="signal peptide" evidence="1">
    <location>
        <begin position="1"/>
        <end position="24"/>
    </location>
</feature>
<sequence>MTAFSLGFVLSAFLAVLFRPDLLCQHGCREEILVDLEQCEANEVYHHANKTDFCMMGCKSGCYCKPGYMMMDKGCIPAKFGDVKCGENEELKCGLYDCQDFCDIGRDPLCALNRFDCYYNYECVCKEGFIRVDDGDCIPVENCPREIFLLDYEED</sequence>
<keyword evidence="1" id="KW-0732">Signal</keyword>
<feature type="chain" id="PRO_5040151092" description="TIL domain-containing protein" evidence="1">
    <location>
        <begin position="25"/>
        <end position="155"/>
    </location>
</feature>
<accession>A0A9N9WVV4</accession>
<dbReference type="Proteomes" id="UP001153620">
    <property type="component" value="Chromosome 3"/>
</dbReference>
<proteinExistence type="predicted"/>
<keyword evidence="3" id="KW-1185">Reference proteome</keyword>
<organism evidence="2 3">
    <name type="scientific">Chironomus riparius</name>
    <dbReference type="NCBI Taxonomy" id="315576"/>
    <lineage>
        <taxon>Eukaryota</taxon>
        <taxon>Metazoa</taxon>
        <taxon>Ecdysozoa</taxon>
        <taxon>Arthropoda</taxon>
        <taxon>Hexapoda</taxon>
        <taxon>Insecta</taxon>
        <taxon>Pterygota</taxon>
        <taxon>Neoptera</taxon>
        <taxon>Endopterygota</taxon>
        <taxon>Diptera</taxon>
        <taxon>Nematocera</taxon>
        <taxon>Chironomoidea</taxon>
        <taxon>Chironomidae</taxon>
        <taxon>Chironominae</taxon>
        <taxon>Chironomus</taxon>
    </lineage>
</organism>